<gene>
    <name evidence="11" type="ORF">AKL02_019120</name>
</gene>
<evidence type="ECO:0000313" key="11">
    <source>
        <dbReference type="EMBL" id="QPZ92799.1"/>
    </source>
</evidence>
<dbReference type="PANTHER" id="PTHR30600">
    <property type="entry name" value="CYTOCHROME C PEROXIDASE-RELATED"/>
    <property type="match status" value="1"/>
</dbReference>
<feature type="domain" description="Cytochrome c" evidence="10">
    <location>
        <begin position="274"/>
        <end position="451"/>
    </location>
</feature>
<keyword evidence="6 7" id="KW-0408">Iron</keyword>
<evidence type="ECO:0000256" key="9">
    <source>
        <dbReference type="SAM" id="SignalP"/>
    </source>
</evidence>
<evidence type="ECO:0000256" key="3">
    <source>
        <dbReference type="ARBA" id="ARBA00022723"/>
    </source>
</evidence>
<dbReference type="InterPro" id="IPR036909">
    <property type="entry name" value="Cyt_c-like_dom_sf"/>
</dbReference>
<evidence type="ECO:0000256" key="6">
    <source>
        <dbReference type="ARBA" id="ARBA00023004"/>
    </source>
</evidence>
<dbReference type="Pfam" id="PF03150">
    <property type="entry name" value="CCP_MauG"/>
    <property type="match status" value="1"/>
</dbReference>
<evidence type="ECO:0000256" key="2">
    <source>
        <dbReference type="ARBA" id="ARBA00022617"/>
    </source>
</evidence>
<evidence type="ECO:0000259" key="10">
    <source>
        <dbReference type="PROSITE" id="PS51007"/>
    </source>
</evidence>
<sequence>MRLPNLRLITPKTIRSAEGAASITLAAFLSAAPVGAASDPAPVAPPQGDADLSAVAAIGKALFSDPTLSASGQMSCASCHDPKNHFAPSNARAVQLGGPHLDLPGLRAVPSLTYRRQTPPFTFGVLDPTSEAGEAAPQTVAQQGTGAKETAGPSASTQPAPQKTAGAPPAASPVPRGGLFWDGRADTLQEQALAVLFTHFEMAEPDRATLAAALRARYGDRFAQLFGASVRDEDKMLIDEAAFALSRYQTEAVEFHPYTSKYDAVLAGEAQLSPAEARGRALFDDPKKGNCAACHLDTRSADGRPPQFTDYEYEALGVPRNPAIPANADPHYVDLGLCGPLRHDAISTQPGNCGMFKTPSLRNVATRHVFFHNGVYTSLKQVLRFYAKRDSDPRAIYPTRDGQVKRFDDLPTRYQGNIDRADAPFGRAPEDGDALTEADQADIIAFLQTLTDGYSPSDE</sequence>
<keyword evidence="12" id="KW-1185">Reference proteome</keyword>
<dbReference type="Proteomes" id="UP000192422">
    <property type="component" value="Chromosome"/>
</dbReference>
<feature type="chain" id="PRO_5045540846" evidence="9">
    <location>
        <begin position="37"/>
        <end position="459"/>
    </location>
</feature>
<proteinExistence type="predicted"/>
<evidence type="ECO:0000313" key="12">
    <source>
        <dbReference type="Proteomes" id="UP000192422"/>
    </source>
</evidence>
<evidence type="ECO:0000256" key="8">
    <source>
        <dbReference type="SAM" id="MobiDB-lite"/>
    </source>
</evidence>
<feature type="signal peptide" evidence="9">
    <location>
        <begin position="1"/>
        <end position="36"/>
    </location>
</feature>
<evidence type="ECO:0000256" key="4">
    <source>
        <dbReference type="ARBA" id="ARBA00022729"/>
    </source>
</evidence>
<keyword evidence="2 7" id="KW-0349">Heme</keyword>
<evidence type="ECO:0000256" key="5">
    <source>
        <dbReference type="ARBA" id="ARBA00023002"/>
    </source>
</evidence>
<comment type="subcellular location">
    <subcellularLocation>
        <location evidence="1">Cell envelope</location>
    </subcellularLocation>
</comment>
<dbReference type="PANTHER" id="PTHR30600:SF10">
    <property type="entry name" value="BLL6722 PROTEIN"/>
    <property type="match status" value="1"/>
</dbReference>
<dbReference type="InterPro" id="IPR004852">
    <property type="entry name" value="Di-haem_cyt_c_peroxidsae"/>
</dbReference>
<keyword evidence="4 9" id="KW-0732">Signal</keyword>
<dbReference type="InterPro" id="IPR009056">
    <property type="entry name" value="Cyt_c-like_dom"/>
</dbReference>
<keyword evidence="5" id="KW-0560">Oxidoreductase</keyword>
<feature type="region of interest" description="Disordered" evidence="8">
    <location>
        <begin position="127"/>
        <end position="178"/>
    </location>
</feature>
<reference evidence="11 12" key="1">
    <citation type="submission" date="2020-05" db="EMBL/GenBank/DDBJ databases">
        <title>Thioclava electrotropha strain Elox9 finished genome.</title>
        <authorList>
            <person name="Rowe A.R."/>
            <person name="Wilbanks E.G."/>
        </authorList>
    </citation>
    <scope>NUCLEOTIDE SEQUENCE [LARGE SCALE GENOMIC DNA]</scope>
    <source>
        <strain evidence="11 12">Elox9</strain>
    </source>
</reference>
<dbReference type="InterPro" id="IPR051395">
    <property type="entry name" value="Cytochrome_c_Peroxidase/MauG"/>
</dbReference>
<organism evidence="11 12">
    <name type="scientific">Thioclava electrotropha</name>
    <dbReference type="NCBI Taxonomy" id="1549850"/>
    <lineage>
        <taxon>Bacteria</taxon>
        <taxon>Pseudomonadati</taxon>
        <taxon>Pseudomonadota</taxon>
        <taxon>Alphaproteobacteria</taxon>
        <taxon>Rhodobacterales</taxon>
        <taxon>Paracoccaceae</taxon>
        <taxon>Thioclava</taxon>
    </lineage>
</organism>
<evidence type="ECO:0000256" key="1">
    <source>
        <dbReference type="ARBA" id="ARBA00004196"/>
    </source>
</evidence>
<accession>A0ABX6YY53</accession>
<protein>
    <submittedName>
        <fullName evidence="11">C-type cytochrome</fullName>
    </submittedName>
</protein>
<dbReference type="EMBL" id="CP053562">
    <property type="protein sequence ID" value="QPZ92799.1"/>
    <property type="molecule type" value="Genomic_DNA"/>
</dbReference>
<name>A0ABX6YY53_9RHOB</name>
<evidence type="ECO:0000256" key="7">
    <source>
        <dbReference type="PROSITE-ProRule" id="PRU00433"/>
    </source>
</evidence>
<feature type="domain" description="Cytochrome c" evidence="10">
    <location>
        <begin position="54"/>
        <end position="201"/>
    </location>
</feature>
<dbReference type="Gene3D" id="1.10.760.10">
    <property type="entry name" value="Cytochrome c-like domain"/>
    <property type="match status" value="2"/>
</dbReference>
<keyword evidence="3 7" id="KW-0479">Metal-binding</keyword>
<dbReference type="PROSITE" id="PS51007">
    <property type="entry name" value="CYTC"/>
    <property type="match status" value="2"/>
</dbReference>
<dbReference type="SUPFAM" id="SSF46626">
    <property type="entry name" value="Cytochrome c"/>
    <property type="match status" value="2"/>
</dbReference>